<evidence type="ECO:0000313" key="1">
    <source>
        <dbReference type="EMBL" id="KTD59830.1"/>
    </source>
</evidence>
<proteinExistence type="predicted"/>
<dbReference type="eggNOG" id="ENOG5034BW3">
    <property type="taxonomic scope" value="Bacteria"/>
</dbReference>
<organism evidence="1 2">
    <name type="scientific">Legionella sainthelensi</name>
    <dbReference type="NCBI Taxonomy" id="28087"/>
    <lineage>
        <taxon>Bacteria</taxon>
        <taxon>Pseudomonadati</taxon>
        <taxon>Pseudomonadota</taxon>
        <taxon>Gammaproteobacteria</taxon>
        <taxon>Legionellales</taxon>
        <taxon>Legionellaceae</taxon>
        <taxon>Legionella</taxon>
    </lineage>
</organism>
<dbReference type="AlphaFoldDB" id="A0A0W0YTK6"/>
<dbReference type="EMBL" id="LNYV01000004">
    <property type="protein sequence ID" value="KTD59830.1"/>
    <property type="molecule type" value="Genomic_DNA"/>
</dbReference>
<reference evidence="1 2" key="1">
    <citation type="submission" date="2015-11" db="EMBL/GenBank/DDBJ databases">
        <title>Genomic analysis of 38 Legionella species identifies large and diverse effector repertoires.</title>
        <authorList>
            <person name="Burstein D."/>
            <person name="Amaro F."/>
            <person name="Zusman T."/>
            <person name="Lifshitz Z."/>
            <person name="Cohen O."/>
            <person name="Gilbert J.A."/>
            <person name="Pupko T."/>
            <person name="Shuman H.A."/>
            <person name="Segal G."/>
        </authorList>
    </citation>
    <scope>NUCLEOTIDE SEQUENCE [LARGE SCALE GENOMIC DNA]</scope>
    <source>
        <strain evidence="1 2">Mt.St.Helens-4</strain>
    </source>
</reference>
<evidence type="ECO:0000313" key="2">
    <source>
        <dbReference type="Proteomes" id="UP000054621"/>
    </source>
</evidence>
<sequence>MPKKLKNYSPILENKKIQEKLDAKLILANEWGEEQLKKAGTKDHLSAGIINAVKEAVLVQEKFSADMQHVKNLLITLSGNSSLNEKEQKIIDRYVEKIDNLVRLYDELNQSHPLITDKNTSPEEVIQRLNEKYNDPKFYEMMEQLASLEYDREKVNTVCKKYEDTLIRKNAVYNQARTTLDPNSSPNNPMRGTQTRDITTFTIMPAQNLPRVSMVVRAINDQLTRFRDADPAPDYHLDQQEPNTPNVAIESLFAQTAGCLERSGPKNSELQKKIGEKTVANQAEALYSKKESGSSVEQKQAFFLREILNLNLNAPNTNTGEARVKDFPAYLEAVLVQCYPDTFALNSKEELIIKGGVDNDRTKNIHKAVGSGLDEESSQIKLDPAQFDAKTLDELYKADKNALWLVLKSVKPIDENFSAQDKVQAYIELAQAYKAQKIGTTDKYLGAYNMAQAAIEIAQKHPECQKLVHDAFGPKSELGQWIISKHSKKDQEKISENLSQYSHVQYIQSVEPPSHKKQVISPSQAMLLLIDHYKNDPEKVAELKKLYLVGVRIGQGDNKARKFEPNEEDLSKMNKYLSDPCLAAYEVSRDKKVINNDPTRRYFETHLAYETVKNQIDGIDKALLQKQVELLTAALTKNDPESKDAKDCMRVFSGDIHKEDSKLHKEYANYIAKIKSKELYGDLNDEQREKIILLVQSSLLGVANAQARPKELPIDIYKTAPLYSDNWKGKELVQDQDSTANAHMGLMKNYMPVGQHDIATSTSAAPPVKPSDQATYKDDGNYAKWVEMNFAGLVHPFSNAISGTMLCQLRNLAEQQNGERANASGITDSAAEMEKYSRVFIAAMLYGSGGHSLNEYTYPLQLDEVRSEFSGVDGFTELDLGTMFLDHNAKAFDDALNDAITYNAQFLQRQKLNQDIKFVGSFQDKVLLAKAINDISQKAEQYETSVGKMFFSSHRTASEKVDKIKPAIEEIIAELKTGNVKDALSMSEKLMNKLEQDYGKKGFTGGEKKSYQMAKEIHEILSELDGKFAKKDNIASANLSFKERLQQLRAPVIEQNENVQQIASENIVLSKPN</sequence>
<name>A0A0W0YTK6_9GAMM</name>
<gene>
    <name evidence="1" type="ORF">Lsai_0474</name>
</gene>
<accession>A0A0W0YTK6</accession>
<protein>
    <submittedName>
        <fullName evidence="1">Uncharacterized protein</fullName>
    </submittedName>
</protein>
<dbReference type="Proteomes" id="UP000054621">
    <property type="component" value="Unassembled WGS sequence"/>
</dbReference>
<dbReference type="PATRIC" id="fig|28087.4.peg.497"/>
<comment type="caution">
    <text evidence="1">The sequence shown here is derived from an EMBL/GenBank/DDBJ whole genome shotgun (WGS) entry which is preliminary data.</text>
</comment>